<gene>
    <name evidence="3" type="ORF">SARC_00867</name>
</gene>
<keyword evidence="4" id="KW-1185">Reference proteome</keyword>
<dbReference type="EMBL" id="KQ241626">
    <property type="protein sequence ID" value="KNC87014.1"/>
    <property type="molecule type" value="Genomic_DNA"/>
</dbReference>
<keyword evidence="2" id="KW-1133">Transmembrane helix</keyword>
<dbReference type="AlphaFoldDB" id="A0A0L0GDM5"/>
<feature type="transmembrane region" description="Helical" evidence="2">
    <location>
        <begin position="31"/>
        <end position="54"/>
    </location>
</feature>
<proteinExistence type="predicted"/>
<dbReference type="GeneID" id="25901371"/>
<reference evidence="3 4" key="1">
    <citation type="submission" date="2011-02" db="EMBL/GenBank/DDBJ databases">
        <title>The Genome Sequence of Sphaeroforma arctica JP610.</title>
        <authorList>
            <consortium name="The Broad Institute Genome Sequencing Platform"/>
            <person name="Russ C."/>
            <person name="Cuomo C."/>
            <person name="Young S.K."/>
            <person name="Zeng Q."/>
            <person name="Gargeya S."/>
            <person name="Alvarado L."/>
            <person name="Berlin A."/>
            <person name="Chapman S.B."/>
            <person name="Chen Z."/>
            <person name="Freedman E."/>
            <person name="Gellesch M."/>
            <person name="Goldberg J."/>
            <person name="Griggs A."/>
            <person name="Gujja S."/>
            <person name="Heilman E."/>
            <person name="Heiman D."/>
            <person name="Howarth C."/>
            <person name="Mehta T."/>
            <person name="Neiman D."/>
            <person name="Pearson M."/>
            <person name="Roberts A."/>
            <person name="Saif S."/>
            <person name="Shea T."/>
            <person name="Shenoy N."/>
            <person name="Sisk P."/>
            <person name="Stolte C."/>
            <person name="Sykes S."/>
            <person name="White J."/>
            <person name="Yandava C."/>
            <person name="Burger G."/>
            <person name="Gray M.W."/>
            <person name="Holland P.W.H."/>
            <person name="King N."/>
            <person name="Lang F.B.F."/>
            <person name="Roger A.J."/>
            <person name="Ruiz-Trillo I."/>
            <person name="Haas B."/>
            <person name="Nusbaum C."/>
            <person name="Birren B."/>
        </authorList>
    </citation>
    <scope>NUCLEOTIDE SEQUENCE [LARGE SCALE GENOMIC DNA]</scope>
    <source>
        <strain evidence="3 4">JP610</strain>
    </source>
</reference>
<dbReference type="RefSeq" id="XP_014160916.1">
    <property type="nucleotide sequence ID" value="XM_014305441.1"/>
</dbReference>
<evidence type="ECO:0000256" key="1">
    <source>
        <dbReference type="SAM" id="MobiDB-lite"/>
    </source>
</evidence>
<organism evidence="3 4">
    <name type="scientific">Sphaeroforma arctica JP610</name>
    <dbReference type="NCBI Taxonomy" id="667725"/>
    <lineage>
        <taxon>Eukaryota</taxon>
        <taxon>Ichthyosporea</taxon>
        <taxon>Ichthyophonida</taxon>
        <taxon>Sphaeroforma</taxon>
    </lineage>
</organism>
<evidence type="ECO:0000256" key="2">
    <source>
        <dbReference type="SAM" id="Phobius"/>
    </source>
</evidence>
<dbReference type="Proteomes" id="UP000054560">
    <property type="component" value="Unassembled WGS sequence"/>
</dbReference>
<protein>
    <submittedName>
        <fullName evidence="3">Uncharacterized protein</fullName>
    </submittedName>
</protein>
<keyword evidence="2" id="KW-0812">Transmembrane</keyword>
<sequence length="64" mass="6898">MPPRKRKTKAAVQDATSSKKSSGPDESYGNAWLYFASMLGVAVCAMAATVMISLNQQHHVCVNL</sequence>
<name>A0A0L0GDM5_9EUKA</name>
<evidence type="ECO:0000313" key="4">
    <source>
        <dbReference type="Proteomes" id="UP000054560"/>
    </source>
</evidence>
<keyword evidence="2" id="KW-0472">Membrane</keyword>
<feature type="region of interest" description="Disordered" evidence="1">
    <location>
        <begin position="1"/>
        <end position="27"/>
    </location>
</feature>
<evidence type="ECO:0000313" key="3">
    <source>
        <dbReference type="EMBL" id="KNC87014.1"/>
    </source>
</evidence>
<accession>A0A0L0GDM5</accession>